<dbReference type="EMBL" id="QXGA01000216">
    <property type="protein sequence ID" value="KAE9149891.1"/>
    <property type="molecule type" value="Genomic_DNA"/>
</dbReference>
<dbReference type="AlphaFoldDB" id="A0A6A3UFH2"/>
<evidence type="ECO:0000313" key="2">
    <source>
        <dbReference type="Proteomes" id="UP000440732"/>
    </source>
</evidence>
<evidence type="ECO:0000313" key="1">
    <source>
        <dbReference type="EMBL" id="KAE9149891.1"/>
    </source>
</evidence>
<proteinExistence type="predicted"/>
<name>A0A6A3UFH2_9STRA</name>
<sequence>MNTAVCHHHLFFWPPHLTFERAPCPGWRPQSVGHGAAFERMEAPEDTAEYLVAMMSQTASSRTWPTFSHQHFPLSLAKSSAYASAETPRSHSSVMVGLSLSELSPEELHAGDKIAYYSWAFVTGDPRGYRESVVLRVDSSTTEGTPIQVDTGEVVPLTMKLKRLVDHTGHPCTGEEAKWRNLRTFRLVDGTYDAPMRSSAFNRAVQDAIADARRLGGQEREDLVENAATGSALLAEQTGNDVSMSSTSVALVPTVAAYDAV</sequence>
<organism evidence="1 2">
    <name type="scientific">Phytophthora fragariae</name>
    <dbReference type="NCBI Taxonomy" id="53985"/>
    <lineage>
        <taxon>Eukaryota</taxon>
        <taxon>Sar</taxon>
        <taxon>Stramenopiles</taxon>
        <taxon>Oomycota</taxon>
        <taxon>Peronosporomycetes</taxon>
        <taxon>Peronosporales</taxon>
        <taxon>Peronosporaceae</taxon>
        <taxon>Phytophthora</taxon>
    </lineage>
</organism>
<comment type="caution">
    <text evidence="1">The sequence shown here is derived from an EMBL/GenBank/DDBJ whole genome shotgun (WGS) entry which is preliminary data.</text>
</comment>
<feature type="non-terminal residue" evidence="1">
    <location>
        <position position="261"/>
    </location>
</feature>
<reference evidence="1 2" key="1">
    <citation type="submission" date="2018-08" db="EMBL/GenBank/DDBJ databases">
        <title>Genomic investigation of the strawberry pathogen Phytophthora fragariae indicates pathogenicity is determined by transcriptional variation in three key races.</title>
        <authorList>
            <person name="Adams T.M."/>
            <person name="Armitage A.D."/>
            <person name="Sobczyk M.K."/>
            <person name="Bates H.J."/>
            <person name="Dunwell J.M."/>
            <person name="Nellist C.F."/>
            <person name="Harrison R.J."/>
        </authorList>
    </citation>
    <scope>NUCLEOTIDE SEQUENCE [LARGE SCALE GENOMIC DNA]</scope>
    <source>
        <strain evidence="1 2">NOV-5</strain>
    </source>
</reference>
<gene>
    <name evidence="1" type="ORF">PF006_g5664</name>
</gene>
<protein>
    <submittedName>
        <fullName evidence="1">Uncharacterized protein</fullName>
    </submittedName>
</protein>
<accession>A0A6A3UFH2</accession>
<dbReference type="Proteomes" id="UP000440732">
    <property type="component" value="Unassembled WGS sequence"/>
</dbReference>